<reference evidence="1" key="1">
    <citation type="submission" date="1989-11" db="EMBL/GenBank/DDBJ databases">
        <authorList>
            <person name="Pestov D.G."/>
        </authorList>
    </citation>
    <scope>NUCLEOTIDE SEQUENCE</scope>
</reference>
<dbReference type="AlphaFoldDB" id="Q34194"/>
<name>Q34194_STROO</name>
<reference evidence="1" key="2">
    <citation type="journal article" date="1990" name="Mol. Biochem. Parasitol.">
        <title>Characterization of kinetoplast minicircle DNA in the lower trypanosomatid Crithidia oncopelti.</title>
        <authorList>
            <person name="Pestov D.G."/>
            <person name="Gladkaya L.A."/>
            <person name="Maslov D.A."/>
            <person name="Kolesnikov A.A."/>
        </authorList>
    </citation>
    <scope>NUCLEOTIDE SEQUENCE</scope>
</reference>
<sequence length="121" mass="13726">MRVNRDCVVCVHLEIVISEVVVDISLCWVCNTPKAPLSSCNLSRSQFWLITGCEDKMSSNRSGCAADKQIIDLNITLSLYLQFLYFVLCYKLECWVFTRIGEYIYPAWLGLGGEAHSSYCP</sequence>
<evidence type="ECO:0000313" key="1">
    <source>
        <dbReference type="EMBL" id="CAA34963.1"/>
    </source>
</evidence>
<proteinExistence type="predicted"/>
<geneLocation type="mitochondrion" evidence="1"/>
<organism evidence="1">
    <name type="scientific">Strigomonas oncopelti</name>
    <name type="common">Parasitic flagellate</name>
    <name type="synonym">Crithidia oncopelti</name>
    <dbReference type="NCBI Taxonomy" id="5657"/>
    <lineage>
        <taxon>Eukaryota</taxon>
        <taxon>Discoba</taxon>
        <taxon>Euglenozoa</taxon>
        <taxon>Kinetoplastea</taxon>
        <taxon>Metakinetoplastina</taxon>
        <taxon>Trypanosomatida</taxon>
        <taxon>Trypanosomatidae</taxon>
        <taxon>Strigomonadinae</taxon>
        <taxon>Strigomonas</taxon>
    </lineage>
</organism>
<dbReference type="EMBL" id="X17109">
    <property type="protein sequence ID" value="CAA34963.1"/>
    <property type="molecule type" value="Genomic_DNA"/>
</dbReference>
<dbReference type="PIR" id="S11671">
    <property type="entry name" value="S11671"/>
</dbReference>
<accession>Q34194</accession>
<protein>
    <submittedName>
        <fullName evidence="1">Mitochondrial minicircle DNA</fullName>
    </submittedName>
</protein>